<feature type="region of interest" description="Disordered" evidence="1">
    <location>
        <begin position="1"/>
        <end position="150"/>
    </location>
</feature>
<evidence type="ECO:0000256" key="1">
    <source>
        <dbReference type="SAM" id="MobiDB-lite"/>
    </source>
</evidence>
<keyword evidence="3" id="KW-1185">Reference proteome</keyword>
<feature type="region of interest" description="Disordered" evidence="1">
    <location>
        <begin position="210"/>
        <end position="244"/>
    </location>
</feature>
<proteinExistence type="predicted"/>
<dbReference type="Proteomes" id="UP001176941">
    <property type="component" value="Chromosome 3"/>
</dbReference>
<feature type="compositionally biased region" description="Gly residues" evidence="1">
    <location>
        <begin position="282"/>
        <end position="291"/>
    </location>
</feature>
<organism evidence="2 3">
    <name type="scientific">Rangifer tarandus platyrhynchus</name>
    <name type="common">Svalbard reindeer</name>
    <dbReference type="NCBI Taxonomy" id="3082113"/>
    <lineage>
        <taxon>Eukaryota</taxon>
        <taxon>Metazoa</taxon>
        <taxon>Chordata</taxon>
        <taxon>Craniata</taxon>
        <taxon>Vertebrata</taxon>
        <taxon>Euteleostomi</taxon>
        <taxon>Mammalia</taxon>
        <taxon>Eutheria</taxon>
        <taxon>Laurasiatheria</taxon>
        <taxon>Artiodactyla</taxon>
        <taxon>Ruminantia</taxon>
        <taxon>Pecora</taxon>
        <taxon>Cervidae</taxon>
        <taxon>Odocoileinae</taxon>
        <taxon>Rangifer</taxon>
    </lineage>
</organism>
<feature type="compositionally biased region" description="Basic residues" evidence="1">
    <location>
        <begin position="38"/>
        <end position="50"/>
    </location>
</feature>
<feature type="compositionally biased region" description="Basic residues" evidence="1">
    <location>
        <begin position="271"/>
        <end position="280"/>
    </location>
</feature>
<evidence type="ECO:0000313" key="2">
    <source>
        <dbReference type="EMBL" id="CAI9169979.1"/>
    </source>
</evidence>
<feature type="region of interest" description="Disordered" evidence="1">
    <location>
        <begin position="268"/>
        <end position="291"/>
    </location>
</feature>
<evidence type="ECO:0008006" key="4">
    <source>
        <dbReference type="Google" id="ProtNLM"/>
    </source>
</evidence>
<feature type="compositionally biased region" description="Pro residues" evidence="1">
    <location>
        <begin position="84"/>
        <end position="109"/>
    </location>
</feature>
<dbReference type="EMBL" id="OX459939">
    <property type="protein sequence ID" value="CAI9169979.1"/>
    <property type="molecule type" value="Genomic_DNA"/>
</dbReference>
<name>A0ABN8ZDN8_RANTA</name>
<protein>
    <recommendedName>
        <fullName evidence="4">Basic proline-rich protein-like</fullName>
    </recommendedName>
</protein>
<evidence type="ECO:0000313" key="3">
    <source>
        <dbReference type="Proteomes" id="UP001176941"/>
    </source>
</evidence>
<sequence length="291" mass="30163">MINWAMAARTVSTPGRPRAPIPSTAPPASGTRPGSLAGRRRSQHPLRTHARPPSAPLPRPQPGVVQPAALGSFQRRAPGESSPAPSPPRSPQPRPPSSLPRSPFPPRPSPLGALFGRSLPGAAAGRAAGCSGASSEHNGRTGFPGTKPARCPLRRLQVPHWSASISLNRIHDYFSLFTWRLAELGSPGSAPLHILAVAWDSSGARAPAARGVRAPAGLPGGRREDTHCGSRSPRAGSRAPPAGDVIPSATAAAAAAGRGRGPLWRVTAQPRSHHAPRPMRRLGGGTWPGAF</sequence>
<accession>A0ABN8ZDN8</accession>
<feature type="compositionally biased region" description="Low complexity" evidence="1">
    <location>
        <begin position="121"/>
        <end position="135"/>
    </location>
</feature>
<gene>
    <name evidence="2" type="ORF">MRATA1EN1_LOCUS18941</name>
</gene>
<reference evidence="2" key="1">
    <citation type="submission" date="2023-04" db="EMBL/GenBank/DDBJ databases">
        <authorList>
            <consortium name="ELIXIR-Norway"/>
        </authorList>
    </citation>
    <scope>NUCLEOTIDE SEQUENCE [LARGE SCALE GENOMIC DNA]</scope>
</reference>